<comment type="caution">
    <text evidence="1">The sequence shown here is derived from an EMBL/GenBank/DDBJ whole genome shotgun (WGS) entry which is preliminary data.</text>
</comment>
<dbReference type="EMBL" id="JANIGO010000002">
    <property type="protein sequence ID" value="MCQ8895917.1"/>
    <property type="molecule type" value="Genomic_DNA"/>
</dbReference>
<keyword evidence="2" id="KW-1185">Reference proteome</keyword>
<reference evidence="1 2" key="1">
    <citation type="submission" date="2022-07" db="EMBL/GenBank/DDBJ databases">
        <authorList>
            <person name="Xamxidin M."/>
            <person name="Wu M."/>
        </authorList>
    </citation>
    <scope>NUCLEOTIDE SEQUENCE [LARGE SCALE GENOMIC DNA]</scope>
    <source>
        <strain evidence="1 2">NBRC 111650</strain>
    </source>
</reference>
<dbReference type="InterPro" id="IPR014776">
    <property type="entry name" value="4pyrrole_Mease_sub2"/>
</dbReference>
<dbReference type="GO" id="GO:0032259">
    <property type="term" value="P:methylation"/>
    <property type="evidence" value="ECO:0007669"/>
    <property type="project" value="UniProtKB-KW"/>
</dbReference>
<name>A0ABT1WEH4_9BURK</name>
<dbReference type="PANTHER" id="PTHR46111:SF2">
    <property type="entry name" value="SAM-DEPENDENT METHYLTRANSFERASE"/>
    <property type="match status" value="1"/>
</dbReference>
<dbReference type="Gene3D" id="3.40.1010.10">
    <property type="entry name" value="Cobalt-precorrin-4 Transmethylase, Domain 1"/>
    <property type="match status" value="1"/>
</dbReference>
<dbReference type="InterPro" id="IPR035996">
    <property type="entry name" value="4pyrrol_Methylase_sf"/>
</dbReference>
<dbReference type="RefSeq" id="WP_256763685.1">
    <property type="nucleotide sequence ID" value="NZ_JANIGO010000002.1"/>
</dbReference>
<dbReference type="Proteomes" id="UP001204142">
    <property type="component" value="Unassembled WGS sequence"/>
</dbReference>
<dbReference type="CDD" id="cd11649">
    <property type="entry name" value="RsmI_like"/>
    <property type="match status" value="1"/>
</dbReference>
<organism evidence="1 2">
    <name type="scientific">Limnobacter humi</name>
    <dbReference type="NCBI Taxonomy" id="1778671"/>
    <lineage>
        <taxon>Bacteria</taxon>
        <taxon>Pseudomonadati</taxon>
        <taxon>Pseudomonadota</taxon>
        <taxon>Betaproteobacteria</taxon>
        <taxon>Burkholderiales</taxon>
        <taxon>Burkholderiaceae</taxon>
        <taxon>Limnobacter</taxon>
    </lineage>
</organism>
<dbReference type="InterPro" id="IPR014777">
    <property type="entry name" value="4pyrrole_Mease_sub1"/>
</dbReference>
<gene>
    <name evidence="1" type="ORF">NQT62_05625</name>
</gene>
<dbReference type="GO" id="GO:0008168">
    <property type="term" value="F:methyltransferase activity"/>
    <property type="evidence" value="ECO:0007669"/>
    <property type="project" value="UniProtKB-KW"/>
</dbReference>
<accession>A0ABT1WEH4</accession>
<evidence type="ECO:0000313" key="1">
    <source>
        <dbReference type="EMBL" id="MCQ8895917.1"/>
    </source>
</evidence>
<evidence type="ECO:0000313" key="2">
    <source>
        <dbReference type="Proteomes" id="UP001204142"/>
    </source>
</evidence>
<protein>
    <submittedName>
        <fullName evidence="1">SAM-dependent methyltransferase</fullName>
    </submittedName>
</protein>
<keyword evidence="1" id="KW-0808">Transferase</keyword>
<proteinExistence type="predicted"/>
<sequence>MLILVPSPLSQKTPTLPLLQADLPLVRRISTWVVENAKPARAALALMGMDRPIRELNLIELATLDEGTRTSLLRQATAEAPIGLMSDAGCPAIADPGADLVRLAHDLQCPVHPLVGPSAILMTLMGSGLNGQCFTFHGYPPVDPNARDAWLAATEKTSKIQTCTQLAIETPFRNERLIEALLKILSPSTRLCVAWDLTGAEMRMQTKRVADWRKQAPSPGKFPCMFAWLAD</sequence>
<dbReference type="InterPro" id="IPR008189">
    <property type="entry name" value="rRNA_ssu_MeTfrase_I"/>
</dbReference>
<dbReference type="Gene3D" id="3.30.950.10">
    <property type="entry name" value="Methyltransferase, Cobalt-precorrin-4 Transmethylase, Domain 2"/>
    <property type="match status" value="1"/>
</dbReference>
<keyword evidence="1" id="KW-0489">Methyltransferase</keyword>
<dbReference type="SUPFAM" id="SSF53790">
    <property type="entry name" value="Tetrapyrrole methylase"/>
    <property type="match status" value="1"/>
</dbReference>
<dbReference type="PANTHER" id="PTHR46111">
    <property type="entry name" value="RIBOSOMAL RNA SMALL SUBUNIT METHYLTRANSFERASE I"/>
    <property type="match status" value="1"/>
</dbReference>